<evidence type="ECO:0000256" key="5">
    <source>
        <dbReference type="ARBA" id="ARBA00022490"/>
    </source>
</evidence>
<evidence type="ECO:0000313" key="10">
    <source>
        <dbReference type="Proteomes" id="UP000295681"/>
    </source>
</evidence>
<dbReference type="Gene3D" id="1.10.10.10">
    <property type="entry name" value="Winged helix-like DNA-binding domain superfamily/Winged helix DNA-binding domain"/>
    <property type="match status" value="4"/>
</dbReference>
<feature type="domain" description="RecX second three-helical" evidence="7">
    <location>
        <begin position="108"/>
        <end position="149"/>
    </location>
</feature>
<sequence length="267" mass="30773">MMKTITKISTQKKQGRYNVDLNGHFAFGIAESVLVKYGLAKGRELDDETIQRIKYDDEIAKALHVAVNYLGHTLRTVHQVQKKLHDNDVDVTIQDQVIAKLKEQSYLDDLNYAKHYVATKKHIAPKGPLVVAQELKQAGVTEDEIDIALRDYTYEEQLAIAEKLGAKFAKNYQRQSSRAKQQKVIQALLNKGFSYDIAQIVIERFVDSNSNEVELDNVMREATKLWHRYRHEVPSQRKYRTKNNLYAKGYTSELIDQSIDKLMLDES</sequence>
<dbReference type="EMBL" id="PUFI01000014">
    <property type="protein sequence ID" value="TDG67951.1"/>
    <property type="molecule type" value="Genomic_DNA"/>
</dbReference>
<accession>A0A4R5N838</accession>
<dbReference type="NCBIfam" id="NF010733">
    <property type="entry name" value="PRK14135.1"/>
    <property type="match status" value="1"/>
</dbReference>
<dbReference type="Pfam" id="PF02631">
    <property type="entry name" value="RecX_HTH2"/>
    <property type="match status" value="1"/>
</dbReference>
<evidence type="ECO:0000313" key="9">
    <source>
        <dbReference type="EMBL" id="TDG67951.1"/>
    </source>
</evidence>
<evidence type="ECO:0000256" key="3">
    <source>
        <dbReference type="ARBA" id="ARBA00009695"/>
    </source>
</evidence>
<dbReference type="Proteomes" id="UP000295681">
    <property type="component" value="Unassembled WGS sequence"/>
</dbReference>
<dbReference type="InterPro" id="IPR053924">
    <property type="entry name" value="RecX_HTH_2nd"/>
</dbReference>
<dbReference type="Pfam" id="PF21981">
    <property type="entry name" value="RecX_HTH3"/>
    <property type="match status" value="2"/>
</dbReference>
<dbReference type="GO" id="GO:0005737">
    <property type="term" value="C:cytoplasm"/>
    <property type="evidence" value="ECO:0007669"/>
    <property type="project" value="UniProtKB-SubCell"/>
</dbReference>
<evidence type="ECO:0000256" key="1">
    <source>
        <dbReference type="ARBA" id="ARBA00003529"/>
    </source>
</evidence>
<dbReference type="PANTHER" id="PTHR33602">
    <property type="entry name" value="REGULATORY PROTEIN RECX FAMILY PROTEIN"/>
    <property type="match status" value="1"/>
</dbReference>
<comment type="caution">
    <text evidence="9">The sequence shown here is derived from an EMBL/GenBank/DDBJ whole genome shotgun (WGS) entry which is preliminary data.</text>
</comment>
<feature type="domain" description="RecX third three-helical" evidence="8">
    <location>
        <begin position="155"/>
        <end position="202"/>
    </location>
</feature>
<dbReference type="STRING" id="907931.GCA_000165675_01118"/>
<gene>
    <name evidence="6" type="primary">recX</name>
    <name evidence="9" type="ORF">C5L23_000257</name>
</gene>
<dbReference type="InterPro" id="IPR003783">
    <property type="entry name" value="Regulatory_RecX"/>
</dbReference>
<keyword evidence="10" id="KW-1185">Reference proteome</keyword>
<dbReference type="InterPro" id="IPR036388">
    <property type="entry name" value="WH-like_DNA-bd_sf"/>
</dbReference>
<evidence type="ECO:0000259" key="7">
    <source>
        <dbReference type="Pfam" id="PF02631"/>
    </source>
</evidence>
<feature type="domain" description="RecX third three-helical" evidence="8">
    <location>
        <begin position="212"/>
        <end position="257"/>
    </location>
</feature>
<dbReference type="AlphaFoldDB" id="A0A4R5N838"/>
<comment type="similarity">
    <text evidence="3 6">Belongs to the RecX family.</text>
</comment>
<comment type="function">
    <text evidence="1 6">Modulates RecA activity.</text>
</comment>
<keyword evidence="5 6" id="KW-0963">Cytoplasm</keyword>
<comment type="subcellular location">
    <subcellularLocation>
        <location evidence="2 6">Cytoplasm</location>
    </subcellularLocation>
</comment>
<proteinExistence type="inferred from homology"/>
<name>A0A4R5N838_9LACO</name>
<evidence type="ECO:0000259" key="8">
    <source>
        <dbReference type="Pfam" id="PF21981"/>
    </source>
</evidence>
<organism evidence="9 10">
    <name type="scientific">Leuconostoc fallax</name>
    <dbReference type="NCBI Taxonomy" id="1251"/>
    <lineage>
        <taxon>Bacteria</taxon>
        <taxon>Bacillati</taxon>
        <taxon>Bacillota</taxon>
        <taxon>Bacilli</taxon>
        <taxon>Lactobacillales</taxon>
        <taxon>Lactobacillaceae</taxon>
        <taxon>Leuconostoc</taxon>
    </lineage>
</organism>
<dbReference type="PANTHER" id="PTHR33602:SF1">
    <property type="entry name" value="REGULATORY PROTEIN RECX FAMILY PROTEIN"/>
    <property type="match status" value="1"/>
</dbReference>
<reference evidence="9 10" key="1">
    <citation type="journal article" date="2019" name="Appl. Microbiol. Biotechnol.">
        <title>Uncovering carbohydrate metabolism through a genotype-phenotype association study of 56 lactic acid bacteria genomes.</title>
        <authorList>
            <person name="Buron-Moles G."/>
            <person name="Chailyan A."/>
            <person name="Dolejs I."/>
            <person name="Forster J."/>
            <person name="Miks M.H."/>
        </authorList>
    </citation>
    <scope>NUCLEOTIDE SEQUENCE [LARGE SCALE GENOMIC DNA]</scope>
    <source>
        <strain evidence="9 10">ATCC 700006</strain>
    </source>
</reference>
<evidence type="ECO:0000256" key="4">
    <source>
        <dbReference type="ARBA" id="ARBA00018111"/>
    </source>
</evidence>
<dbReference type="HAMAP" id="MF_01114">
    <property type="entry name" value="RecX"/>
    <property type="match status" value="1"/>
</dbReference>
<protein>
    <recommendedName>
        <fullName evidence="4 6">Regulatory protein RecX</fullName>
    </recommendedName>
</protein>
<evidence type="ECO:0000256" key="6">
    <source>
        <dbReference type="HAMAP-Rule" id="MF_01114"/>
    </source>
</evidence>
<dbReference type="InterPro" id="IPR053925">
    <property type="entry name" value="RecX_HTH_3rd"/>
</dbReference>
<evidence type="ECO:0000256" key="2">
    <source>
        <dbReference type="ARBA" id="ARBA00004496"/>
    </source>
</evidence>
<dbReference type="GO" id="GO:0006282">
    <property type="term" value="P:regulation of DNA repair"/>
    <property type="evidence" value="ECO:0007669"/>
    <property type="project" value="UniProtKB-UniRule"/>
</dbReference>